<evidence type="ECO:0000313" key="3">
    <source>
        <dbReference type="EMBL" id="KXS31540.1"/>
    </source>
</evidence>
<dbReference type="SUPFAM" id="SSF55785">
    <property type="entry name" value="PYP-like sensor domain (PAS domain)"/>
    <property type="match status" value="1"/>
</dbReference>
<evidence type="ECO:0000259" key="2">
    <source>
        <dbReference type="PROSITE" id="PS50112"/>
    </source>
</evidence>
<feature type="domain" description="PAS" evidence="2">
    <location>
        <begin position="86"/>
        <end position="131"/>
    </location>
</feature>
<accession>A0A139BRA6</accession>
<comment type="caution">
    <text evidence="3">The sequence shown here is derived from an EMBL/GenBank/DDBJ whole genome shotgun (WGS) entry which is preliminary data.</text>
</comment>
<dbReference type="AlphaFoldDB" id="A0A139BRA6"/>
<gene>
    <name evidence="3" type="ORF">AWT59_2328</name>
</gene>
<sequence length="197" mass="22606">MSDDSLQSEIKYHQSVKRLLVILIGSVFAVNLLAALLLEILPKISRMYLLLLDSALQSVLIFPIFYLLVFRPLLKCMNKLKQAEDSLRTVSVAFETRDPILITDAQANILRANKMFLKISGYSLDELIGKNPRILKTERYGEDYYKKMWGHLLHHGSWAGETRIRDKEGNDFAIGMVITAVKNDRHETTHYVATYSF</sequence>
<feature type="transmembrane region" description="Helical" evidence="1">
    <location>
        <begin position="47"/>
        <end position="69"/>
    </location>
</feature>
<evidence type="ECO:0000313" key="4">
    <source>
        <dbReference type="Proteomes" id="UP000070578"/>
    </source>
</evidence>
<dbReference type="InterPro" id="IPR000014">
    <property type="entry name" value="PAS"/>
</dbReference>
<dbReference type="CDD" id="cd00130">
    <property type="entry name" value="PAS"/>
    <property type="match status" value="1"/>
</dbReference>
<dbReference type="Pfam" id="PF13426">
    <property type="entry name" value="PAS_9"/>
    <property type="match status" value="1"/>
</dbReference>
<dbReference type="NCBIfam" id="TIGR00229">
    <property type="entry name" value="sensory_box"/>
    <property type="match status" value="1"/>
</dbReference>
<reference evidence="3 4" key="2">
    <citation type="submission" date="2016-03" db="EMBL/GenBank/DDBJ databases">
        <title>New uncultured bacterium of the family Gallionellaceae from acid mine drainage: description and reconstruction of genome based on metagenomic analysis of microbial community.</title>
        <authorList>
            <person name="Kadnikov V."/>
            <person name="Ivasenko D."/>
            <person name="Beletsky A."/>
            <person name="Mardanov A."/>
            <person name="Danilova E."/>
            <person name="Pimenov N."/>
            <person name="Karnachuk O."/>
            <person name="Ravin N."/>
        </authorList>
    </citation>
    <scope>NUCLEOTIDE SEQUENCE [LARGE SCALE GENOMIC DNA]</scope>
    <source>
        <strain evidence="3">ShG14-8</strain>
    </source>
</reference>
<keyword evidence="1" id="KW-0812">Transmembrane</keyword>
<name>A0A139BRA6_9PROT</name>
<evidence type="ECO:0000256" key="1">
    <source>
        <dbReference type="SAM" id="Phobius"/>
    </source>
</evidence>
<keyword evidence="1" id="KW-0472">Membrane</keyword>
<dbReference type="InterPro" id="IPR035965">
    <property type="entry name" value="PAS-like_dom_sf"/>
</dbReference>
<dbReference type="Gene3D" id="3.30.450.20">
    <property type="entry name" value="PAS domain"/>
    <property type="match status" value="1"/>
</dbReference>
<dbReference type="Proteomes" id="UP000070578">
    <property type="component" value="Unassembled WGS sequence"/>
</dbReference>
<dbReference type="PROSITE" id="PS50112">
    <property type="entry name" value="PAS"/>
    <property type="match status" value="1"/>
</dbReference>
<dbReference type="EMBL" id="LSLI01000069">
    <property type="protein sequence ID" value="KXS31540.1"/>
    <property type="molecule type" value="Genomic_DNA"/>
</dbReference>
<keyword evidence="1" id="KW-1133">Transmembrane helix</keyword>
<proteinExistence type="predicted"/>
<reference evidence="3 4" key="1">
    <citation type="submission" date="2016-02" db="EMBL/GenBank/DDBJ databases">
        <authorList>
            <person name="Wen L."/>
            <person name="He K."/>
            <person name="Yang H."/>
        </authorList>
    </citation>
    <scope>NUCLEOTIDE SEQUENCE [LARGE SCALE GENOMIC DNA]</scope>
    <source>
        <strain evidence="3">ShG14-8</strain>
    </source>
</reference>
<feature type="transmembrane region" description="Helical" evidence="1">
    <location>
        <begin position="20"/>
        <end position="41"/>
    </location>
</feature>
<protein>
    <submittedName>
        <fullName evidence="3">Putative PAS/PAC sensor protein</fullName>
    </submittedName>
</protein>
<organism evidence="3 4">
    <name type="scientific">Candidatus Gallionella acididurans</name>
    <dbReference type="NCBI Taxonomy" id="1796491"/>
    <lineage>
        <taxon>Bacteria</taxon>
        <taxon>Pseudomonadati</taxon>
        <taxon>Pseudomonadota</taxon>
        <taxon>Betaproteobacteria</taxon>
        <taxon>Nitrosomonadales</taxon>
        <taxon>Gallionellaceae</taxon>
        <taxon>Gallionella</taxon>
    </lineage>
</organism>